<reference evidence="12" key="1">
    <citation type="journal article" date="2019" name="Int. J. Syst. Evol. Microbiol.">
        <title>The Global Catalogue of Microorganisms (GCM) 10K type strain sequencing project: providing services to taxonomists for standard genome sequencing and annotation.</title>
        <authorList>
            <consortium name="The Broad Institute Genomics Platform"/>
            <consortium name="The Broad Institute Genome Sequencing Center for Infectious Disease"/>
            <person name="Wu L."/>
            <person name="Ma J."/>
        </authorList>
    </citation>
    <scope>NUCLEOTIDE SEQUENCE [LARGE SCALE GENOMIC DNA]</scope>
    <source>
        <strain evidence="12">JCM 18304</strain>
    </source>
</reference>
<dbReference type="InterPro" id="IPR050681">
    <property type="entry name" value="CDF/SLC30A"/>
</dbReference>
<dbReference type="InterPro" id="IPR002524">
    <property type="entry name" value="Cation_efflux"/>
</dbReference>
<feature type="domain" description="Cation efflux protein transmembrane" evidence="9">
    <location>
        <begin position="12"/>
        <end position="200"/>
    </location>
</feature>
<sequence>MAGGDHRLLGGALALILAFMVGEVTVGLVAGSLALLSDAAHMLTDAAALILALVAMRLAARPPHGGYTYGLRRAEILSAQANGLALLILSVVLAVEAVRHLIAPPRVAGGLVLVTALVGVLVNLGATVLIGRANRNNLNIRGAFAHIVTDLYAFLATAAAGLVIVLTGYRRADAIATLVVAALMVRAGVGLLRASGRILLEAAPAGIDPEQVGAALAGVPGVKEVHDLHVWQIGSDSTALSAHVLVNRGGDCHDTRRALERLLRDAYGIEHTTLQVDHADGGVLQIGLRRPPH</sequence>
<evidence type="ECO:0000256" key="3">
    <source>
        <dbReference type="ARBA" id="ARBA00022448"/>
    </source>
</evidence>
<proteinExistence type="inferred from homology"/>
<comment type="subcellular location">
    <subcellularLocation>
        <location evidence="1">Membrane</location>
        <topology evidence="1">Multi-pass membrane protein</topology>
    </subcellularLocation>
</comment>
<evidence type="ECO:0000256" key="2">
    <source>
        <dbReference type="ARBA" id="ARBA00008873"/>
    </source>
</evidence>
<feature type="transmembrane region" description="Helical" evidence="8">
    <location>
        <begin position="81"/>
        <end position="102"/>
    </location>
</feature>
<keyword evidence="5 8" id="KW-1133">Transmembrane helix</keyword>
<feature type="transmembrane region" description="Helical" evidence="8">
    <location>
        <begin position="42"/>
        <end position="60"/>
    </location>
</feature>
<dbReference type="EMBL" id="BAABJQ010000003">
    <property type="protein sequence ID" value="GAA5180822.1"/>
    <property type="molecule type" value="Genomic_DNA"/>
</dbReference>
<feature type="domain" description="Cation efflux protein cytoplasmic" evidence="10">
    <location>
        <begin position="207"/>
        <end position="278"/>
    </location>
</feature>
<dbReference type="InterPro" id="IPR058533">
    <property type="entry name" value="Cation_efflux_TM"/>
</dbReference>
<evidence type="ECO:0000256" key="8">
    <source>
        <dbReference type="SAM" id="Phobius"/>
    </source>
</evidence>
<keyword evidence="12" id="KW-1185">Reference proteome</keyword>
<evidence type="ECO:0000256" key="7">
    <source>
        <dbReference type="ARBA" id="ARBA00023136"/>
    </source>
</evidence>
<feature type="transmembrane region" description="Helical" evidence="8">
    <location>
        <begin position="108"/>
        <end position="130"/>
    </location>
</feature>
<keyword evidence="7 8" id="KW-0472">Membrane</keyword>
<dbReference type="InterPro" id="IPR027470">
    <property type="entry name" value="Cation_efflux_CTD"/>
</dbReference>
<dbReference type="Gene3D" id="3.30.70.1350">
    <property type="entry name" value="Cation efflux protein, cytoplasmic domain"/>
    <property type="match status" value="1"/>
</dbReference>
<evidence type="ECO:0000313" key="12">
    <source>
        <dbReference type="Proteomes" id="UP001501570"/>
    </source>
</evidence>
<evidence type="ECO:0000259" key="9">
    <source>
        <dbReference type="Pfam" id="PF01545"/>
    </source>
</evidence>
<dbReference type="Gene3D" id="1.20.1510.10">
    <property type="entry name" value="Cation efflux protein transmembrane domain"/>
    <property type="match status" value="1"/>
</dbReference>
<dbReference type="NCBIfam" id="TIGR01297">
    <property type="entry name" value="CDF"/>
    <property type="match status" value="1"/>
</dbReference>
<dbReference type="PANTHER" id="PTHR11562">
    <property type="entry name" value="CATION EFFLUX PROTEIN/ ZINC TRANSPORTER"/>
    <property type="match status" value="1"/>
</dbReference>
<evidence type="ECO:0000259" key="10">
    <source>
        <dbReference type="Pfam" id="PF16916"/>
    </source>
</evidence>
<keyword evidence="4 8" id="KW-0812">Transmembrane</keyword>
<dbReference type="InterPro" id="IPR036837">
    <property type="entry name" value="Cation_efflux_CTD_sf"/>
</dbReference>
<dbReference type="InterPro" id="IPR027469">
    <property type="entry name" value="Cation_efflux_TMD_sf"/>
</dbReference>
<feature type="transmembrane region" description="Helical" evidence="8">
    <location>
        <begin position="12"/>
        <end position="36"/>
    </location>
</feature>
<name>A0ABP9RNQ7_9ACTN</name>
<organism evidence="11 12">
    <name type="scientific">Rugosimonospora acidiphila</name>
    <dbReference type="NCBI Taxonomy" id="556531"/>
    <lineage>
        <taxon>Bacteria</taxon>
        <taxon>Bacillati</taxon>
        <taxon>Actinomycetota</taxon>
        <taxon>Actinomycetes</taxon>
        <taxon>Micromonosporales</taxon>
        <taxon>Micromonosporaceae</taxon>
        <taxon>Rugosimonospora</taxon>
    </lineage>
</organism>
<dbReference type="Proteomes" id="UP001501570">
    <property type="component" value="Unassembled WGS sequence"/>
</dbReference>
<feature type="transmembrane region" description="Helical" evidence="8">
    <location>
        <begin position="175"/>
        <end position="192"/>
    </location>
</feature>
<keyword evidence="3" id="KW-0813">Transport</keyword>
<comment type="caution">
    <text evidence="11">The sequence shown here is derived from an EMBL/GenBank/DDBJ whole genome shotgun (WGS) entry which is preliminary data.</text>
</comment>
<dbReference type="SUPFAM" id="SSF161111">
    <property type="entry name" value="Cation efflux protein transmembrane domain-like"/>
    <property type="match status" value="1"/>
</dbReference>
<gene>
    <name evidence="11" type="ORF">GCM10023322_14000</name>
</gene>
<evidence type="ECO:0000256" key="5">
    <source>
        <dbReference type="ARBA" id="ARBA00022989"/>
    </source>
</evidence>
<keyword evidence="6" id="KW-0406">Ion transport</keyword>
<dbReference type="Pfam" id="PF01545">
    <property type="entry name" value="Cation_efflux"/>
    <property type="match status" value="1"/>
</dbReference>
<dbReference type="Pfam" id="PF16916">
    <property type="entry name" value="ZT_dimer"/>
    <property type="match status" value="1"/>
</dbReference>
<evidence type="ECO:0000313" key="11">
    <source>
        <dbReference type="EMBL" id="GAA5180822.1"/>
    </source>
</evidence>
<protein>
    <submittedName>
        <fullName evidence="11">Cation diffusion facilitator family transporter</fullName>
    </submittedName>
</protein>
<dbReference type="PANTHER" id="PTHR11562:SF17">
    <property type="entry name" value="RE54080P-RELATED"/>
    <property type="match status" value="1"/>
</dbReference>
<accession>A0ABP9RNQ7</accession>
<feature type="transmembrane region" description="Helical" evidence="8">
    <location>
        <begin position="151"/>
        <end position="169"/>
    </location>
</feature>
<evidence type="ECO:0000256" key="6">
    <source>
        <dbReference type="ARBA" id="ARBA00023065"/>
    </source>
</evidence>
<evidence type="ECO:0000256" key="1">
    <source>
        <dbReference type="ARBA" id="ARBA00004141"/>
    </source>
</evidence>
<evidence type="ECO:0000256" key="4">
    <source>
        <dbReference type="ARBA" id="ARBA00022692"/>
    </source>
</evidence>
<dbReference type="SUPFAM" id="SSF160240">
    <property type="entry name" value="Cation efflux protein cytoplasmic domain-like"/>
    <property type="match status" value="1"/>
</dbReference>
<comment type="similarity">
    <text evidence="2">Belongs to the cation diffusion facilitator (CDF) transporter (TC 2.A.4) family. SLC30A subfamily.</text>
</comment>